<dbReference type="Proteomes" id="UP000194885">
    <property type="component" value="Unassembled WGS sequence"/>
</dbReference>
<accession>A0A242BGD5</accession>
<evidence type="ECO:0000259" key="1">
    <source>
        <dbReference type="Pfam" id="PF13320"/>
    </source>
</evidence>
<proteinExistence type="predicted"/>
<evidence type="ECO:0000313" key="3">
    <source>
        <dbReference type="Proteomes" id="UP000194885"/>
    </source>
</evidence>
<dbReference type="AlphaFoldDB" id="A0A242BGD5"/>
<protein>
    <recommendedName>
        <fullName evidence="1">Glycoside hydrolase 123 catalytic domain-containing protein</fullName>
    </recommendedName>
</protein>
<name>A0A242BGD5_ENTFC</name>
<gene>
    <name evidence="2" type="ORF">A5810_000806</name>
</gene>
<organism evidence="2 3">
    <name type="scientific">Enterococcus faecium</name>
    <name type="common">Streptococcus faecium</name>
    <dbReference type="NCBI Taxonomy" id="1352"/>
    <lineage>
        <taxon>Bacteria</taxon>
        <taxon>Bacillati</taxon>
        <taxon>Bacillota</taxon>
        <taxon>Bacilli</taxon>
        <taxon>Lactobacillales</taxon>
        <taxon>Enterococcaceae</taxon>
        <taxon>Enterococcus</taxon>
    </lineage>
</organism>
<evidence type="ECO:0000313" key="2">
    <source>
        <dbReference type="EMBL" id="OTN94563.1"/>
    </source>
</evidence>
<dbReference type="Pfam" id="PF13320">
    <property type="entry name" value="GH123_cat"/>
    <property type="match status" value="1"/>
</dbReference>
<comment type="caution">
    <text evidence="2">The sequence shown here is derived from an EMBL/GenBank/DDBJ whole genome shotgun (WGS) entry which is preliminary data.</text>
</comment>
<dbReference type="EMBL" id="NGKW01000002">
    <property type="protein sequence ID" value="OTN94563.1"/>
    <property type="molecule type" value="Genomic_DNA"/>
</dbReference>
<dbReference type="InterPro" id="IPR025150">
    <property type="entry name" value="GH123_cat"/>
</dbReference>
<reference evidence="2 3" key="1">
    <citation type="submission" date="2017-05" db="EMBL/GenBank/DDBJ databases">
        <title>The Genome Sequence of Enterococcus faecium 7H8_DIV0219.</title>
        <authorList>
            <consortium name="The Broad Institute Genomics Platform"/>
            <consortium name="The Broad Institute Genomic Center for Infectious Diseases"/>
            <person name="Earl A."/>
            <person name="Manson A."/>
            <person name="Schwartman J."/>
            <person name="Gilmore M."/>
            <person name="Abouelleil A."/>
            <person name="Cao P."/>
            <person name="Chapman S."/>
            <person name="Cusick C."/>
            <person name="Shea T."/>
            <person name="Young S."/>
            <person name="Neafsey D."/>
            <person name="Nusbaum C."/>
            <person name="Birren B."/>
        </authorList>
    </citation>
    <scope>NUCLEOTIDE SEQUENCE [LARGE SCALE GENOMIC DNA]</scope>
    <source>
        <strain evidence="2 3">7H8_DIV0219</strain>
    </source>
</reference>
<sequence length="570" mass="66604">MNILLTNETFKPSTSMLAQEPEPLENLSVYRNSTTAFQLLLHDGKKNHYSLDDQFTIPDAIEIPIYRIEINSELPIKSNFIEYYCGKDDIFYGDKLLEETTHTYPGDRFAPIYVEIPIDRQQKSGIYPIDITIYQAGITTKETVIGQKRLEVTVEAFTFSDKVTDSFHLDIWQQPSNLSRTFQVPLWSNQHFELIQTMASTLAELGQKTITVIAGEIPWKGWFNYIVKDFPANLYEYSMVKVLKTKEGNIQCDFSILDKYLACFFEAGIDKEIDVFGLLGVWQPPFFPLNKAVEHPEKLVIRYYDEEMQQMAFIEKQEELRQYFQQLFTYFKKKNIWDKVRLMADEPKAHEIDTFKEAVKRLKEIEPTLQLKVAFDKEPVLQALISEIDYPVTSFYCTCQNHEWLKEQFPGKTQYYICNYPDKPNTFLHSPLTESRLQGALAYYFGTDGLLRWAYNCWPEHAREDIRYNTSSLPIGDLCLVYPSVSGSLLLSLRYKELYRGVEDFYLLKEAEKINKTKTDQLLADFLGEEKPGNWMENSHQSVQTLFNQSYRQFDQLRKKLIAIITDTSL</sequence>
<feature type="domain" description="Glycoside hydrolase 123 catalytic" evidence="1">
    <location>
        <begin position="172"/>
        <end position="509"/>
    </location>
</feature>
<dbReference type="RefSeq" id="WP_086323099.1">
    <property type="nucleotide sequence ID" value="NZ_NGKW01000002.1"/>
</dbReference>